<protein>
    <recommendedName>
        <fullName evidence="3">4Fe-4S ferredoxin-type domain-containing protein</fullName>
    </recommendedName>
</protein>
<dbReference type="EMBL" id="JAJIRN010000001">
    <property type="protein sequence ID" value="MCV2366758.1"/>
    <property type="molecule type" value="Genomic_DNA"/>
</dbReference>
<name>A0ABT2Y8Y9_9BURK</name>
<evidence type="ECO:0008006" key="3">
    <source>
        <dbReference type="Google" id="ProtNLM"/>
    </source>
</evidence>
<organism evidence="1 2">
    <name type="scientific">Roseateles oligotrophus</name>
    <dbReference type="NCBI Taxonomy" id="1769250"/>
    <lineage>
        <taxon>Bacteria</taxon>
        <taxon>Pseudomonadati</taxon>
        <taxon>Pseudomonadota</taxon>
        <taxon>Betaproteobacteria</taxon>
        <taxon>Burkholderiales</taxon>
        <taxon>Sphaerotilaceae</taxon>
        <taxon>Roseateles</taxon>
    </lineage>
</organism>
<reference evidence="1 2" key="1">
    <citation type="submission" date="2021-11" db="EMBL/GenBank/DDBJ databases">
        <authorList>
            <person name="Liang Q."/>
            <person name="Mou H."/>
            <person name="Liu Z."/>
        </authorList>
    </citation>
    <scope>NUCLEOTIDE SEQUENCE [LARGE SCALE GENOMIC DNA]</scope>
    <source>
        <strain evidence="1 2">CHU3</strain>
    </source>
</reference>
<dbReference type="Proteomes" id="UP001209701">
    <property type="component" value="Unassembled WGS sequence"/>
</dbReference>
<evidence type="ECO:0000313" key="1">
    <source>
        <dbReference type="EMBL" id="MCV2366758.1"/>
    </source>
</evidence>
<dbReference type="RefSeq" id="WP_263569389.1">
    <property type="nucleotide sequence ID" value="NZ_JAJIRN010000001.1"/>
</dbReference>
<keyword evidence="2" id="KW-1185">Reference proteome</keyword>
<accession>A0ABT2Y8Y9</accession>
<comment type="caution">
    <text evidence="1">The sequence shown here is derived from an EMBL/GenBank/DDBJ whole genome shotgun (WGS) entry which is preliminary data.</text>
</comment>
<proteinExistence type="predicted"/>
<gene>
    <name evidence="1" type="ORF">LNV07_01445</name>
</gene>
<evidence type="ECO:0000313" key="2">
    <source>
        <dbReference type="Proteomes" id="UP001209701"/>
    </source>
</evidence>
<sequence length="123" mass="13013">MPTKHDQVIQIHPAAPTKPAEGQPCNGCGVCCLSEPCPIGMLVSRRRQGSCCALLWSDPDRRYVCGMLIAPLQVLGWRGAATGRLSKLLTRISARWIAAGIGCDSSLQIQSGQATRAEPGADG</sequence>